<dbReference type="Pfam" id="PF22692">
    <property type="entry name" value="LlgE_F_G_D1"/>
    <property type="match status" value="1"/>
</dbReference>
<organism evidence="8">
    <name type="scientific">marine sediment metagenome</name>
    <dbReference type="NCBI Taxonomy" id="412755"/>
    <lineage>
        <taxon>unclassified sequences</taxon>
        <taxon>metagenomes</taxon>
        <taxon>ecological metagenomes</taxon>
    </lineage>
</organism>
<dbReference type="InterPro" id="IPR010930">
    <property type="entry name" value="Flg_bb/hook_C_dom"/>
</dbReference>
<dbReference type="GO" id="GO:0071978">
    <property type="term" value="P:bacterial-type flagellum-dependent swarming motility"/>
    <property type="evidence" value="ECO:0007669"/>
    <property type="project" value="TreeGrafter"/>
</dbReference>
<dbReference type="InterPro" id="IPR037925">
    <property type="entry name" value="FlgE/F/G-like"/>
</dbReference>
<dbReference type="PROSITE" id="PS00588">
    <property type="entry name" value="FLAGELLA_BB_ROD"/>
    <property type="match status" value="1"/>
</dbReference>
<comment type="caution">
    <text evidence="8">The sequence shown here is derived from an EMBL/GenBank/DDBJ whole genome shotgun (WGS) entry which is preliminary data.</text>
</comment>
<dbReference type="SUPFAM" id="SSF117143">
    <property type="entry name" value="Flagellar hook protein flgE"/>
    <property type="match status" value="1"/>
</dbReference>
<proteinExistence type="inferred from homology"/>
<dbReference type="InterPro" id="IPR053967">
    <property type="entry name" value="LlgE_F_G-like_D1"/>
</dbReference>
<evidence type="ECO:0000259" key="5">
    <source>
        <dbReference type="Pfam" id="PF00460"/>
    </source>
</evidence>
<dbReference type="InterPro" id="IPR020013">
    <property type="entry name" value="Flagellar_FlgE/F/G"/>
</dbReference>
<feature type="domain" description="Flagellar hook protein FlgE/F/G-like D1" evidence="7">
    <location>
        <begin position="96"/>
        <end position="159"/>
    </location>
</feature>
<feature type="domain" description="Flagellar basal body rod protein N-terminal" evidence="5">
    <location>
        <begin position="7"/>
        <end position="35"/>
    </location>
</feature>
<dbReference type="EMBL" id="LAZR01011713">
    <property type="protein sequence ID" value="KKM60257.1"/>
    <property type="molecule type" value="Genomic_DNA"/>
</dbReference>
<evidence type="ECO:0000259" key="7">
    <source>
        <dbReference type="Pfam" id="PF22692"/>
    </source>
</evidence>
<sequence length="261" mass="27533">MNQALWIAKTGLDAQQTRMSVISNNLANVNTTGFKQDRAVFEDLLYQTIRQPGAQSSTSTQLPSGLMIGTGVRTVATEKLHTQGNIVQTQNALDIAINGRGFFQILQPDGTLAYTRDGTFQLNSDGQVVMSNGYSLEPAMTVPPDAQSITVGSDGTVSVTQPGAAAPTIIGNIELGDFVNPTGLQPMGENLFQETGASGTPITGTPGLDGIGSVIGGSLETSNVNVVTELINMIETQRAYEMNSKAISTSDQMLQYASQNL</sequence>
<accession>A0A0F9LT20</accession>
<gene>
    <name evidence="8" type="ORF">LCGC14_1543670</name>
</gene>
<dbReference type="Pfam" id="PF00460">
    <property type="entry name" value="Flg_bb_rod"/>
    <property type="match status" value="1"/>
</dbReference>
<evidence type="ECO:0000259" key="6">
    <source>
        <dbReference type="Pfam" id="PF06429"/>
    </source>
</evidence>
<dbReference type="InterPro" id="IPR001444">
    <property type="entry name" value="Flag_bb_rod_N"/>
</dbReference>
<dbReference type="PANTHER" id="PTHR30435:SF19">
    <property type="entry name" value="FLAGELLAR BASAL-BODY ROD PROTEIN FLGG"/>
    <property type="match status" value="1"/>
</dbReference>
<evidence type="ECO:0000256" key="1">
    <source>
        <dbReference type="ARBA" id="ARBA00009677"/>
    </source>
</evidence>
<evidence type="ECO:0000256" key="4">
    <source>
        <dbReference type="ARBA" id="ARBA00032912"/>
    </source>
</evidence>
<evidence type="ECO:0000256" key="2">
    <source>
        <dbReference type="ARBA" id="ARBA00017948"/>
    </source>
</evidence>
<dbReference type="InterPro" id="IPR012834">
    <property type="entry name" value="FlgG_G_neg"/>
</dbReference>
<evidence type="ECO:0000313" key="8">
    <source>
        <dbReference type="EMBL" id="KKM60257.1"/>
    </source>
</evidence>
<dbReference type="Pfam" id="PF06429">
    <property type="entry name" value="Flg_bbr_C"/>
    <property type="match status" value="1"/>
</dbReference>
<comment type="similarity">
    <text evidence="1">Belongs to the flagella basal body rod proteins family.</text>
</comment>
<comment type="subunit">
    <text evidence="3">The basal body constitutes a major portion of the flagellar organelle and consists of four rings (L,P,S, and M) mounted on a central rod. The rod consists of about 26 subunits of FlgG in the distal portion, and FlgB, FlgC and FlgF are thought to build up the proximal portion of the rod with about 6 subunits each.</text>
</comment>
<dbReference type="NCBIfam" id="TIGR03506">
    <property type="entry name" value="FlgEFG_subfam"/>
    <property type="match status" value="2"/>
</dbReference>
<dbReference type="InterPro" id="IPR019776">
    <property type="entry name" value="Flagellar_basal_body_rod_CS"/>
</dbReference>
<reference evidence="8" key="1">
    <citation type="journal article" date="2015" name="Nature">
        <title>Complex archaea that bridge the gap between prokaryotes and eukaryotes.</title>
        <authorList>
            <person name="Spang A."/>
            <person name="Saw J.H."/>
            <person name="Jorgensen S.L."/>
            <person name="Zaremba-Niedzwiedzka K."/>
            <person name="Martijn J."/>
            <person name="Lind A.E."/>
            <person name="van Eijk R."/>
            <person name="Schleper C."/>
            <person name="Guy L."/>
            <person name="Ettema T.J."/>
        </authorList>
    </citation>
    <scope>NUCLEOTIDE SEQUENCE</scope>
</reference>
<feature type="domain" description="Flagellar basal-body/hook protein C-terminal" evidence="6">
    <location>
        <begin position="217"/>
        <end position="259"/>
    </location>
</feature>
<evidence type="ECO:0000256" key="3">
    <source>
        <dbReference type="ARBA" id="ARBA00025933"/>
    </source>
</evidence>
<dbReference type="NCBIfam" id="TIGR02488">
    <property type="entry name" value="flgG_G_neg"/>
    <property type="match status" value="1"/>
</dbReference>
<protein>
    <recommendedName>
        <fullName evidence="2">Flagellar basal-body rod protein FlgG</fullName>
    </recommendedName>
    <alternativeName>
        <fullName evidence="4">Distal rod protein</fullName>
    </alternativeName>
</protein>
<name>A0A0F9LT20_9ZZZZ</name>
<dbReference type="AlphaFoldDB" id="A0A0F9LT20"/>
<dbReference type="GO" id="GO:0009426">
    <property type="term" value="C:bacterial-type flagellum basal body, distal rod"/>
    <property type="evidence" value="ECO:0007669"/>
    <property type="project" value="InterPro"/>
</dbReference>
<dbReference type="PANTHER" id="PTHR30435">
    <property type="entry name" value="FLAGELLAR PROTEIN"/>
    <property type="match status" value="1"/>
</dbReference>